<keyword evidence="5 11" id="KW-0444">Lipid biosynthesis</keyword>
<evidence type="ECO:0000256" key="6">
    <source>
        <dbReference type="ARBA" id="ARBA00022556"/>
    </source>
</evidence>
<evidence type="ECO:0000256" key="11">
    <source>
        <dbReference type="HAMAP-Rule" id="MF_00392"/>
    </source>
</evidence>
<name>A0A2D2D5A1_METT3</name>
<dbReference type="GO" id="GO:0009245">
    <property type="term" value="P:lipid A biosynthetic process"/>
    <property type="evidence" value="ECO:0007669"/>
    <property type="project" value="UniProtKB-UniRule"/>
</dbReference>
<dbReference type="HAMAP" id="MF_00392">
    <property type="entry name" value="LpxB"/>
    <property type="match status" value="1"/>
</dbReference>
<dbReference type="EC" id="2.4.1.182" evidence="3 11"/>
<evidence type="ECO:0000256" key="7">
    <source>
        <dbReference type="ARBA" id="ARBA00022676"/>
    </source>
</evidence>
<dbReference type="GO" id="GO:0008915">
    <property type="term" value="F:lipid-A-disaccharide synthase activity"/>
    <property type="evidence" value="ECO:0007669"/>
    <property type="project" value="UniProtKB-UniRule"/>
</dbReference>
<gene>
    <name evidence="11 12" type="primary">lpxB</name>
    <name evidence="12" type="ORF">CQW49_00485</name>
</gene>
<accession>A0A2D2D5A1</accession>
<sequence>MADVGLARRASLKARGPGALLDLEPSGSLFFLIAGEPSGDLLGALLMRALRAAEPSARFCGVGGEAMAEEGLASLFAMSDIAVMGLAPVLRRLPLLIQRIEETARAVLAAAPDVLVLIDAPDFTHRVAQRVRRARPQLPIIDYVAPTVWAWRPWRARAMRTHIDEALAVLPFEPAAFRRLGGPPCAYVGHPLVDRLAELTPSAEEETRREASPPLLLVLPGSRRAEVARLMPVFGEALAILARRFSFEVVLPVVPQVEADIHAALASWPIRPRLATQAEKYTEFRRARAALAVSGVVTLELALAGTPMVVAYKVAAVEALLKFLVRVDSFALPNLVLGERIAPEFLQEQATPQALAAALAPLLGGGAEREAQRRGLERARALVLSAGPSPSAAAAARVLAHLRVAPR</sequence>
<dbReference type="NCBIfam" id="TIGR00215">
    <property type="entry name" value="lpxB"/>
    <property type="match status" value="1"/>
</dbReference>
<keyword evidence="9 11" id="KW-0443">Lipid metabolism</keyword>
<dbReference type="GO" id="GO:0005543">
    <property type="term" value="F:phospholipid binding"/>
    <property type="evidence" value="ECO:0007669"/>
    <property type="project" value="TreeGrafter"/>
</dbReference>
<keyword evidence="13" id="KW-1185">Reference proteome</keyword>
<evidence type="ECO:0000256" key="8">
    <source>
        <dbReference type="ARBA" id="ARBA00022679"/>
    </source>
</evidence>
<evidence type="ECO:0000313" key="12">
    <source>
        <dbReference type="EMBL" id="ATQ70145.1"/>
    </source>
</evidence>
<dbReference type="EMBL" id="CP023737">
    <property type="protein sequence ID" value="ATQ70145.1"/>
    <property type="molecule type" value="Genomic_DNA"/>
</dbReference>
<evidence type="ECO:0000256" key="9">
    <source>
        <dbReference type="ARBA" id="ARBA00023098"/>
    </source>
</evidence>
<organism evidence="12 13">
    <name type="scientific">Methylosinus trichosporium (strain ATCC 35070 / NCIMB 11131 / UNIQEM 75 / OB3b)</name>
    <dbReference type="NCBI Taxonomy" id="595536"/>
    <lineage>
        <taxon>Bacteria</taxon>
        <taxon>Pseudomonadati</taxon>
        <taxon>Pseudomonadota</taxon>
        <taxon>Alphaproteobacteria</taxon>
        <taxon>Hyphomicrobiales</taxon>
        <taxon>Methylocystaceae</taxon>
        <taxon>Methylosinus</taxon>
    </lineage>
</organism>
<dbReference type="AlphaFoldDB" id="A0A2D2D5A1"/>
<protein>
    <recommendedName>
        <fullName evidence="4 11">Lipid-A-disaccharide synthase</fullName>
        <ecNumber evidence="3 11">2.4.1.182</ecNumber>
    </recommendedName>
</protein>
<dbReference type="KEGG" id="mtw:CQW49_00485"/>
<dbReference type="STRING" id="595536.GCA_000178815_00847"/>
<dbReference type="UniPathway" id="UPA00973"/>
<proteinExistence type="inferred from homology"/>
<evidence type="ECO:0000256" key="2">
    <source>
        <dbReference type="ARBA" id="ARBA00007868"/>
    </source>
</evidence>
<evidence type="ECO:0000256" key="4">
    <source>
        <dbReference type="ARBA" id="ARBA00020902"/>
    </source>
</evidence>
<dbReference type="SUPFAM" id="SSF53756">
    <property type="entry name" value="UDP-Glycosyltransferase/glycogen phosphorylase"/>
    <property type="match status" value="1"/>
</dbReference>
<comment type="pathway">
    <text evidence="11">Bacterial outer membrane biogenesis; LPS lipid A biosynthesis.</text>
</comment>
<dbReference type="PANTHER" id="PTHR30372">
    <property type="entry name" value="LIPID-A-DISACCHARIDE SYNTHASE"/>
    <property type="match status" value="1"/>
</dbReference>
<dbReference type="Proteomes" id="UP000230709">
    <property type="component" value="Chromosome"/>
</dbReference>
<reference evidence="13" key="1">
    <citation type="submission" date="2017-10" db="EMBL/GenBank/DDBJ databases">
        <title>Completed PacBio SMRT sequence of Methylosinus trichosporium OB3b reveals presence of a third large plasmid.</title>
        <authorList>
            <person name="Charles T.C."/>
            <person name="Lynch M.D.J."/>
            <person name="Heil J.R."/>
            <person name="Cheng J."/>
        </authorList>
    </citation>
    <scope>NUCLEOTIDE SEQUENCE [LARGE SCALE GENOMIC DNA]</scope>
    <source>
        <strain evidence="13">OB3b</strain>
    </source>
</reference>
<comment type="function">
    <text evidence="1 11">Condensation of UDP-2,3-diacylglucosamine and 2,3-diacylglucosamine-1-phosphate to form lipid A disaccharide, a precursor of lipid A, a phosphorylated glycolipid that anchors the lipopolysaccharide to the outer membrane of the cell.</text>
</comment>
<dbReference type="PANTHER" id="PTHR30372:SF4">
    <property type="entry name" value="LIPID-A-DISACCHARIDE SYNTHASE, MITOCHONDRIAL-RELATED"/>
    <property type="match status" value="1"/>
</dbReference>
<comment type="similarity">
    <text evidence="2 11">Belongs to the LpxB family.</text>
</comment>
<evidence type="ECO:0000313" key="13">
    <source>
        <dbReference type="Proteomes" id="UP000230709"/>
    </source>
</evidence>
<evidence type="ECO:0000256" key="3">
    <source>
        <dbReference type="ARBA" id="ARBA00012687"/>
    </source>
</evidence>
<dbReference type="InterPro" id="IPR003835">
    <property type="entry name" value="Glyco_trans_19"/>
</dbReference>
<evidence type="ECO:0000256" key="5">
    <source>
        <dbReference type="ARBA" id="ARBA00022516"/>
    </source>
</evidence>
<comment type="catalytic activity">
    <reaction evidence="10 11">
        <text>a lipid X + a UDP-2-N,3-O-bis[(3R)-3-hydroxyacyl]-alpha-D-glucosamine = a lipid A disaccharide + UDP + H(+)</text>
        <dbReference type="Rhea" id="RHEA:67828"/>
        <dbReference type="ChEBI" id="CHEBI:15378"/>
        <dbReference type="ChEBI" id="CHEBI:58223"/>
        <dbReference type="ChEBI" id="CHEBI:137748"/>
        <dbReference type="ChEBI" id="CHEBI:176338"/>
        <dbReference type="ChEBI" id="CHEBI:176343"/>
        <dbReference type="EC" id="2.4.1.182"/>
    </reaction>
</comment>
<dbReference type="GO" id="GO:0016020">
    <property type="term" value="C:membrane"/>
    <property type="evidence" value="ECO:0007669"/>
    <property type="project" value="GOC"/>
</dbReference>
<dbReference type="RefSeq" id="WP_003611192.1">
    <property type="nucleotide sequence ID" value="NZ_CP119869.1"/>
</dbReference>
<keyword evidence="8 11" id="KW-0808">Transferase</keyword>
<evidence type="ECO:0000256" key="1">
    <source>
        <dbReference type="ARBA" id="ARBA00002056"/>
    </source>
</evidence>
<keyword evidence="7 11" id="KW-0328">Glycosyltransferase</keyword>
<keyword evidence="6 11" id="KW-0441">Lipid A biosynthesis</keyword>
<evidence type="ECO:0000256" key="10">
    <source>
        <dbReference type="ARBA" id="ARBA00048975"/>
    </source>
</evidence>
<dbReference type="Pfam" id="PF02684">
    <property type="entry name" value="LpxB"/>
    <property type="match status" value="1"/>
</dbReference>